<evidence type="ECO:0000256" key="8">
    <source>
        <dbReference type="ARBA" id="ARBA00023286"/>
    </source>
</evidence>
<dbReference type="Gene3D" id="1.10.287.940">
    <property type="entry name" value="atp-gated p2x4 ion channel"/>
    <property type="match status" value="1"/>
</dbReference>
<evidence type="ECO:0000256" key="10">
    <source>
        <dbReference type="SAM" id="MobiDB-lite"/>
    </source>
</evidence>
<feature type="compositionally biased region" description="Polar residues" evidence="10">
    <location>
        <begin position="394"/>
        <end position="413"/>
    </location>
</feature>
<name>A0AAE0BL48_9CHLO</name>
<dbReference type="GO" id="GO:0070588">
    <property type="term" value="P:calcium ion transmembrane transport"/>
    <property type="evidence" value="ECO:0007669"/>
    <property type="project" value="TreeGrafter"/>
</dbReference>
<comment type="subcellular location">
    <subcellularLocation>
        <location evidence="1">Endomembrane system</location>
    </subcellularLocation>
</comment>
<evidence type="ECO:0000313" key="13">
    <source>
        <dbReference type="Proteomes" id="UP001190700"/>
    </source>
</evidence>
<evidence type="ECO:0000256" key="11">
    <source>
        <dbReference type="SAM" id="Phobius"/>
    </source>
</evidence>
<dbReference type="EMBL" id="LGRX02034197">
    <property type="protein sequence ID" value="KAK3238487.1"/>
    <property type="molecule type" value="Genomic_DNA"/>
</dbReference>
<keyword evidence="8" id="KW-1071">Ligand-gated ion channel</keyword>
<keyword evidence="4 11" id="KW-0812">Transmembrane</keyword>
<evidence type="ECO:0000256" key="6">
    <source>
        <dbReference type="ARBA" id="ARBA00023065"/>
    </source>
</evidence>
<proteinExistence type="inferred from homology"/>
<dbReference type="PANTHER" id="PTHR10125">
    <property type="entry name" value="P2X PURINOCEPTOR"/>
    <property type="match status" value="1"/>
</dbReference>
<evidence type="ECO:0000313" key="12">
    <source>
        <dbReference type="EMBL" id="KAK3238487.1"/>
    </source>
</evidence>
<dbReference type="InterPro" id="IPR059116">
    <property type="entry name" value="P2X_receptor"/>
</dbReference>
<keyword evidence="6" id="KW-0406">Ion transport</keyword>
<feature type="compositionally biased region" description="Polar residues" evidence="10">
    <location>
        <begin position="372"/>
        <end position="381"/>
    </location>
</feature>
<feature type="transmembrane region" description="Helical" evidence="11">
    <location>
        <begin position="269"/>
        <end position="295"/>
    </location>
</feature>
<sequence length="413" mass="46449">MGQSYLLEEAITGTLSALVVTTPDTQRVNLEKLPYCNGGSSCQLCDEHDVRYPNLDTMQLLVTTHVTEKQQSRICARNATMCPYESPFNDTEPPQEYFVGGIETYALQLEHSAEAAIFYSETRDSKFAASNHEMEGTLYKRLSNGKSVAIKEFPKTRASQPDVISFEEILEAAGVSSLEESLTESSQRPVRESGVVIYFRVQYFNTQKFFAPSSRFIYNYHLTAQDAGVTIYEPVYERYGDHRTLVIRNGIKLVFIQQGNVGKFDFPTLLLSLVSGLALLAISQTAVDVVALYILPLKSIYRKQKYELSVNFGEVRENKELRELLLNYSEDFEVRRLLSDLQEEKTVDSTEAERVERHQEIVSTLRELLNTRTNNGASRTGNAAARTSGRHRSGTSPEVTNLGSGWQRLSGNA</sequence>
<reference evidence="12 13" key="1">
    <citation type="journal article" date="2015" name="Genome Biol. Evol.">
        <title>Comparative Genomics of a Bacterivorous Green Alga Reveals Evolutionary Causalities and Consequences of Phago-Mixotrophic Mode of Nutrition.</title>
        <authorList>
            <person name="Burns J.A."/>
            <person name="Paasch A."/>
            <person name="Narechania A."/>
            <person name="Kim E."/>
        </authorList>
    </citation>
    <scope>NUCLEOTIDE SEQUENCE [LARGE SCALE GENOMIC DNA]</scope>
    <source>
        <strain evidence="12 13">PLY_AMNH</strain>
    </source>
</reference>
<keyword evidence="9" id="KW-0407">Ion channel</keyword>
<evidence type="ECO:0000256" key="3">
    <source>
        <dbReference type="ARBA" id="ARBA00022448"/>
    </source>
</evidence>
<feature type="region of interest" description="Disordered" evidence="10">
    <location>
        <begin position="372"/>
        <end position="413"/>
    </location>
</feature>
<dbReference type="Pfam" id="PF00864">
    <property type="entry name" value="P2X_receptor"/>
    <property type="match status" value="1"/>
</dbReference>
<comment type="caution">
    <text evidence="12">The sequence shown here is derived from an EMBL/GenBank/DDBJ whole genome shotgun (WGS) entry which is preliminary data.</text>
</comment>
<dbReference type="GO" id="GO:0015267">
    <property type="term" value="F:channel activity"/>
    <property type="evidence" value="ECO:0007669"/>
    <property type="project" value="UniProtKB-ARBA"/>
</dbReference>
<keyword evidence="13" id="KW-1185">Reference proteome</keyword>
<protein>
    <submittedName>
        <fullName evidence="12">Uncharacterized protein</fullName>
    </submittedName>
</protein>
<keyword evidence="7 11" id="KW-0472">Membrane</keyword>
<evidence type="ECO:0000256" key="5">
    <source>
        <dbReference type="ARBA" id="ARBA00022989"/>
    </source>
</evidence>
<dbReference type="GO" id="GO:0012505">
    <property type="term" value="C:endomembrane system"/>
    <property type="evidence" value="ECO:0007669"/>
    <property type="project" value="UniProtKB-SubCell"/>
</dbReference>
<evidence type="ECO:0000256" key="4">
    <source>
        <dbReference type="ARBA" id="ARBA00022692"/>
    </source>
</evidence>
<dbReference type="GO" id="GO:0016020">
    <property type="term" value="C:membrane"/>
    <property type="evidence" value="ECO:0007669"/>
    <property type="project" value="TreeGrafter"/>
</dbReference>
<gene>
    <name evidence="12" type="ORF">CYMTET_51503</name>
</gene>
<accession>A0AAE0BL48</accession>
<dbReference type="GO" id="GO:0007165">
    <property type="term" value="P:signal transduction"/>
    <property type="evidence" value="ECO:0007669"/>
    <property type="project" value="UniProtKB-ARBA"/>
</dbReference>
<comment type="similarity">
    <text evidence="2">Belongs to the P2X receptor family.</text>
</comment>
<evidence type="ECO:0000256" key="2">
    <source>
        <dbReference type="ARBA" id="ARBA00009848"/>
    </source>
</evidence>
<keyword evidence="5 11" id="KW-1133">Transmembrane helix</keyword>
<dbReference type="AlphaFoldDB" id="A0AAE0BL48"/>
<evidence type="ECO:0000256" key="7">
    <source>
        <dbReference type="ARBA" id="ARBA00023136"/>
    </source>
</evidence>
<dbReference type="PANTHER" id="PTHR10125:SF31">
    <property type="entry name" value="P2X RECEPTOR E"/>
    <property type="match status" value="1"/>
</dbReference>
<evidence type="ECO:0000256" key="1">
    <source>
        <dbReference type="ARBA" id="ARBA00004308"/>
    </source>
</evidence>
<dbReference type="Proteomes" id="UP001190700">
    <property type="component" value="Unassembled WGS sequence"/>
</dbReference>
<evidence type="ECO:0000256" key="9">
    <source>
        <dbReference type="ARBA" id="ARBA00023303"/>
    </source>
</evidence>
<keyword evidence="3" id="KW-0813">Transport</keyword>
<organism evidence="12 13">
    <name type="scientific">Cymbomonas tetramitiformis</name>
    <dbReference type="NCBI Taxonomy" id="36881"/>
    <lineage>
        <taxon>Eukaryota</taxon>
        <taxon>Viridiplantae</taxon>
        <taxon>Chlorophyta</taxon>
        <taxon>Pyramimonadophyceae</taxon>
        <taxon>Pyramimonadales</taxon>
        <taxon>Pyramimonadaceae</taxon>
        <taxon>Cymbomonas</taxon>
    </lineage>
</organism>